<feature type="region of interest" description="Disordered" evidence="8">
    <location>
        <begin position="76"/>
        <end position="98"/>
    </location>
</feature>
<feature type="non-terminal residue" evidence="10">
    <location>
        <position position="98"/>
    </location>
</feature>
<reference evidence="10" key="1">
    <citation type="submission" date="2021-02" db="EMBL/GenBank/DDBJ databases">
        <authorList>
            <person name="Nowell W R."/>
        </authorList>
    </citation>
    <scope>NUCLEOTIDE SEQUENCE</scope>
</reference>
<evidence type="ECO:0000256" key="4">
    <source>
        <dbReference type="ARBA" id="ARBA00022728"/>
    </source>
</evidence>
<feature type="region of interest" description="Disordered" evidence="8">
    <location>
        <begin position="1"/>
        <end position="61"/>
    </location>
</feature>
<evidence type="ECO:0000313" key="11">
    <source>
        <dbReference type="Proteomes" id="UP000663828"/>
    </source>
</evidence>
<comment type="similarity">
    <text evidence="2 7">Belongs to the SLU7 family.</text>
</comment>
<dbReference type="Proteomes" id="UP000663828">
    <property type="component" value="Unassembled WGS sequence"/>
</dbReference>
<evidence type="ECO:0000256" key="3">
    <source>
        <dbReference type="ARBA" id="ARBA00022664"/>
    </source>
</evidence>
<gene>
    <name evidence="9" type="ORF">XAT740_LOCUS23771</name>
    <name evidence="10" type="ORF">XAT740_LOCUS23817</name>
</gene>
<dbReference type="AlphaFoldDB" id="A0A814WKA0"/>
<evidence type="ECO:0000313" key="9">
    <source>
        <dbReference type="EMBL" id="CAF1202800.1"/>
    </source>
</evidence>
<keyword evidence="6 7" id="KW-0539">Nucleus</keyword>
<dbReference type="GO" id="GO:0030628">
    <property type="term" value="F:pre-mRNA 3'-splice site binding"/>
    <property type="evidence" value="ECO:0007669"/>
    <property type="project" value="UniProtKB-UniRule"/>
</dbReference>
<evidence type="ECO:0000256" key="2">
    <source>
        <dbReference type="ARBA" id="ARBA00007203"/>
    </source>
</evidence>
<dbReference type="GO" id="GO:0005681">
    <property type="term" value="C:spliceosomal complex"/>
    <property type="evidence" value="ECO:0007669"/>
    <property type="project" value="UniProtKB-UniRule"/>
</dbReference>
<accession>A0A814WKA0</accession>
<sequence>MSQQHFTTPPSILARQKDGDAPKKQTREEYRQQKELEELRKAGSAPAEVDEEGKDINPHIPKYMTDVPWYVTYDHEKPTLKHQRIHPEKTKTFDTLNE</sequence>
<protein>
    <recommendedName>
        <fullName evidence="7">Pre-mRNA-splicing factor SLU7</fullName>
    </recommendedName>
</protein>
<evidence type="ECO:0000256" key="7">
    <source>
        <dbReference type="RuleBase" id="RU367071"/>
    </source>
</evidence>
<dbReference type="EMBL" id="CAJNOR010001811">
    <property type="protein sequence ID" value="CAF1202800.1"/>
    <property type="molecule type" value="Genomic_DNA"/>
</dbReference>
<dbReference type="GO" id="GO:0000398">
    <property type="term" value="P:mRNA splicing, via spliceosome"/>
    <property type="evidence" value="ECO:0007669"/>
    <property type="project" value="UniProtKB-UniRule"/>
</dbReference>
<comment type="subcellular location">
    <subcellularLocation>
        <location evidence="1 7">Nucleus</location>
    </subcellularLocation>
</comment>
<dbReference type="InterPro" id="IPR039974">
    <property type="entry name" value="Splicing_factor_SLU7"/>
</dbReference>
<comment type="caution">
    <text evidence="10">The sequence shown here is derived from an EMBL/GenBank/DDBJ whole genome shotgun (WGS) entry which is preliminary data.</text>
</comment>
<dbReference type="EMBL" id="CAJNOR010001816">
    <property type="protein sequence ID" value="CAF1203624.1"/>
    <property type="molecule type" value="Genomic_DNA"/>
</dbReference>
<keyword evidence="11" id="KW-1185">Reference proteome</keyword>
<feature type="compositionally biased region" description="Basic and acidic residues" evidence="8">
    <location>
        <begin position="15"/>
        <end position="41"/>
    </location>
</feature>
<feature type="compositionally biased region" description="Basic and acidic residues" evidence="8">
    <location>
        <begin position="76"/>
        <end position="92"/>
    </location>
</feature>
<name>A0A814WKA0_ADIRI</name>
<evidence type="ECO:0000256" key="6">
    <source>
        <dbReference type="ARBA" id="ARBA00023242"/>
    </source>
</evidence>
<comment type="subunit">
    <text evidence="7">Associated with the spliceosome.</text>
</comment>
<evidence type="ECO:0000256" key="5">
    <source>
        <dbReference type="ARBA" id="ARBA00023187"/>
    </source>
</evidence>
<keyword evidence="4 7" id="KW-0747">Spliceosome</keyword>
<evidence type="ECO:0000313" key="10">
    <source>
        <dbReference type="EMBL" id="CAF1203624.1"/>
    </source>
</evidence>
<keyword evidence="5 7" id="KW-0508">mRNA splicing</keyword>
<evidence type="ECO:0000256" key="8">
    <source>
        <dbReference type="SAM" id="MobiDB-lite"/>
    </source>
</evidence>
<proteinExistence type="inferred from homology"/>
<dbReference type="PANTHER" id="PTHR12942:SF2">
    <property type="entry name" value="PRE-MRNA-SPLICING FACTOR SLU7"/>
    <property type="match status" value="1"/>
</dbReference>
<organism evidence="10 11">
    <name type="scientific">Adineta ricciae</name>
    <name type="common">Rotifer</name>
    <dbReference type="NCBI Taxonomy" id="249248"/>
    <lineage>
        <taxon>Eukaryota</taxon>
        <taxon>Metazoa</taxon>
        <taxon>Spiralia</taxon>
        <taxon>Gnathifera</taxon>
        <taxon>Rotifera</taxon>
        <taxon>Eurotatoria</taxon>
        <taxon>Bdelloidea</taxon>
        <taxon>Adinetida</taxon>
        <taxon>Adinetidae</taxon>
        <taxon>Adineta</taxon>
    </lineage>
</organism>
<feature type="compositionally biased region" description="Polar residues" evidence="8">
    <location>
        <begin position="1"/>
        <end position="10"/>
    </location>
</feature>
<comment type="function">
    <text evidence="7">Involved in pre-mRNA splicing.</text>
</comment>
<evidence type="ECO:0000256" key="1">
    <source>
        <dbReference type="ARBA" id="ARBA00004123"/>
    </source>
</evidence>
<dbReference type="PANTHER" id="PTHR12942">
    <property type="entry name" value="STEP II SPLICING FACTOR SLU7"/>
    <property type="match status" value="1"/>
</dbReference>
<keyword evidence="3 7" id="KW-0507">mRNA processing</keyword>